<dbReference type="InterPro" id="IPR016624">
    <property type="entry name" value="UCP014753"/>
</dbReference>
<dbReference type="RefSeq" id="WP_369264536.1">
    <property type="nucleotide sequence ID" value="NZ_CP163440.1"/>
</dbReference>
<reference evidence="2" key="1">
    <citation type="submission" date="2024-07" db="EMBL/GenBank/DDBJ databases">
        <authorList>
            <person name="Yu S.T."/>
        </authorList>
    </citation>
    <scope>NUCLEOTIDE SEQUENCE</scope>
    <source>
        <strain evidence="2">R35</strain>
    </source>
</reference>
<dbReference type="Pfam" id="PF10022">
    <property type="entry name" value="DUF2264"/>
    <property type="match status" value="1"/>
</dbReference>
<dbReference type="EMBL" id="CP163440">
    <property type="protein sequence ID" value="XDQ67660.1"/>
    <property type="molecule type" value="Genomic_DNA"/>
</dbReference>
<evidence type="ECO:0000259" key="1">
    <source>
        <dbReference type="Pfam" id="PF10022"/>
    </source>
</evidence>
<proteinExistence type="predicted"/>
<dbReference type="PANTHER" id="PTHR35339:SF4">
    <property type="entry name" value="LINALOOL DEHYDRATASE_ISOMERASE DOMAIN-CONTAINING PROTEIN"/>
    <property type="match status" value="1"/>
</dbReference>
<dbReference type="PANTHER" id="PTHR35339">
    <property type="entry name" value="LINALOOL DEHYDRATASE_ISOMERASE DOMAIN-CONTAINING PROTEIN"/>
    <property type="match status" value="1"/>
</dbReference>
<dbReference type="AlphaFoldDB" id="A0AB39SKC9"/>
<sequence length="661" mass="71864">MPYANSPTSPVPPISSISPITGLTREHWEEYGDRLLEGAHAHASASYAQVNIPGRHSVAGPASDGLEGFARTFLLAAFRIAGDGGESPRAQQLIDRCAAGLAAGADGSHAEAWPRIGGDRPSQPMVEAASISLGLHVTRPWLWARLDPGVRERVVDWLAGFVGRWTWPNNWVLFQTVVEEFLASVGGPHHEAEILRGLDAIEKWYLGDGWYTDGADRRIDYYNAWAFHLYPLLWTDMATGGARSDRAAELRNTYRERLRSFLADYLHLVSGDGSPVHQGRSLIYRFAAAVPFWTGAMYDCSPLPPGLARRAASGMLLHFDRNSVPDRRGLLTLGWHREFLPMTQEYSGPASPYWAAKAFCGLLLPASHPVWTAPEEPLPVELADRMTALPTAGWLVQGTRADGIVRLHNHGSDRQGGGEPEYDDPHYAKLAYSSRTAPQTSDMAWARNVDSQLVLLDPDVPDLNARALRRGRIHPLLATEEQGVGHAASWHTPFRRTDSGPGDARPVSECRIETHTVAWSCYEIRVHFVTAPAGWGVRDGGYSLSSPTAPETCATRHWQAAVSDDGTTSAIASLWGFEHGGLHRDSGADAMGKESAVPYLTARHAGGTRTYVSCVLLAADGFDPAGPVRVGVETVVEDGRVTLSFPGLPGGTVITRLGPDR</sequence>
<dbReference type="PIRSF" id="PIRSF014753">
    <property type="entry name" value="UCP014753"/>
    <property type="match status" value="1"/>
</dbReference>
<dbReference type="InterPro" id="IPR049349">
    <property type="entry name" value="DUF2264_N"/>
</dbReference>
<organism evidence="2">
    <name type="scientific">Streptomyces sp. R35</name>
    <dbReference type="NCBI Taxonomy" id="3238630"/>
    <lineage>
        <taxon>Bacteria</taxon>
        <taxon>Bacillati</taxon>
        <taxon>Actinomycetota</taxon>
        <taxon>Actinomycetes</taxon>
        <taxon>Kitasatosporales</taxon>
        <taxon>Streptomycetaceae</taxon>
        <taxon>Streptomyces</taxon>
    </lineage>
</organism>
<evidence type="ECO:0000313" key="2">
    <source>
        <dbReference type="EMBL" id="XDQ67660.1"/>
    </source>
</evidence>
<name>A0AB39SKC9_9ACTN</name>
<protein>
    <submittedName>
        <fullName evidence="2">DUF2264 domain-containing protein</fullName>
    </submittedName>
</protein>
<feature type="domain" description="DUF2264" evidence="1">
    <location>
        <begin position="24"/>
        <end position="378"/>
    </location>
</feature>
<accession>A0AB39SKC9</accession>
<gene>
    <name evidence="2" type="ORF">AB5J50_46220</name>
</gene>